<feature type="domain" description="Sigma-54 factor interaction" evidence="6">
    <location>
        <begin position="13"/>
        <end position="242"/>
    </location>
</feature>
<dbReference type="InterPro" id="IPR025662">
    <property type="entry name" value="Sigma_54_int_dom_ATP-bd_1"/>
</dbReference>
<dbReference type="SUPFAM" id="SSF46689">
    <property type="entry name" value="Homeodomain-like"/>
    <property type="match status" value="1"/>
</dbReference>
<evidence type="ECO:0000256" key="2">
    <source>
        <dbReference type="ARBA" id="ARBA00022840"/>
    </source>
</evidence>
<evidence type="ECO:0000313" key="7">
    <source>
        <dbReference type="EMBL" id="SUZ97293.1"/>
    </source>
</evidence>
<dbReference type="GO" id="GO:0005524">
    <property type="term" value="F:ATP binding"/>
    <property type="evidence" value="ECO:0007669"/>
    <property type="project" value="UniProtKB-KW"/>
</dbReference>
<keyword evidence="3" id="KW-0805">Transcription regulation</keyword>
<dbReference type="PRINTS" id="PR01590">
    <property type="entry name" value="HTHFIS"/>
</dbReference>
<keyword evidence="2" id="KW-0067">ATP-binding</keyword>
<dbReference type="FunFam" id="3.40.50.300:FF:000006">
    <property type="entry name" value="DNA-binding transcriptional regulator NtrC"/>
    <property type="match status" value="1"/>
</dbReference>
<dbReference type="Pfam" id="PF02954">
    <property type="entry name" value="HTH_8"/>
    <property type="match status" value="1"/>
</dbReference>
<gene>
    <name evidence="7" type="ORF">METZ01_LOCUS50147</name>
</gene>
<dbReference type="InterPro" id="IPR027417">
    <property type="entry name" value="P-loop_NTPase"/>
</dbReference>
<dbReference type="GO" id="GO:0043565">
    <property type="term" value="F:sequence-specific DNA binding"/>
    <property type="evidence" value="ECO:0007669"/>
    <property type="project" value="InterPro"/>
</dbReference>
<dbReference type="GO" id="GO:0006355">
    <property type="term" value="P:regulation of DNA-templated transcription"/>
    <property type="evidence" value="ECO:0007669"/>
    <property type="project" value="InterPro"/>
</dbReference>
<dbReference type="CDD" id="cd00009">
    <property type="entry name" value="AAA"/>
    <property type="match status" value="1"/>
</dbReference>
<dbReference type="InterPro" id="IPR003593">
    <property type="entry name" value="AAA+_ATPase"/>
</dbReference>
<dbReference type="InterPro" id="IPR009057">
    <property type="entry name" value="Homeodomain-like_sf"/>
</dbReference>
<dbReference type="PROSITE" id="PS00688">
    <property type="entry name" value="SIGMA54_INTERACT_3"/>
    <property type="match status" value="1"/>
</dbReference>
<evidence type="ECO:0000256" key="3">
    <source>
        <dbReference type="ARBA" id="ARBA00023015"/>
    </source>
</evidence>
<dbReference type="InterPro" id="IPR002078">
    <property type="entry name" value="Sigma_54_int"/>
</dbReference>
<proteinExistence type="predicted"/>
<evidence type="ECO:0000256" key="1">
    <source>
        <dbReference type="ARBA" id="ARBA00022741"/>
    </source>
</evidence>
<evidence type="ECO:0000256" key="5">
    <source>
        <dbReference type="ARBA" id="ARBA00023163"/>
    </source>
</evidence>
<dbReference type="PROSITE" id="PS00675">
    <property type="entry name" value="SIGMA54_INTERACT_1"/>
    <property type="match status" value="1"/>
</dbReference>
<dbReference type="PROSITE" id="PS50045">
    <property type="entry name" value="SIGMA54_INTERACT_4"/>
    <property type="match status" value="1"/>
</dbReference>
<dbReference type="Gene3D" id="1.10.8.60">
    <property type="match status" value="1"/>
</dbReference>
<evidence type="ECO:0000259" key="6">
    <source>
        <dbReference type="PROSITE" id="PS50045"/>
    </source>
</evidence>
<organism evidence="7">
    <name type="scientific">marine metagenome</name>
    <dbReference type="NCBI Taxonomy" id="408172"/>
    <lineage>
        <taxon>unclassified sequences</taxon>
        <taxon>metagenomes</taxon>
        <taxon>ecological metagenomes</taxon>
    </lineage>
</organism>
<dbReference type="PANTHER" id="PTHR32071:SF121">
    <property type="entry name" value="SIGMA L-DEPENDENT TRANSCRIPTIONAL REGULATOR YQIR-RELATED"/>
    <property type="match status" value="1"/>
</dbReference>
<name>A0A381S875_9ZZZZ</name>
<protein>
    <recommendedName>
        <fullName evidence="6">Sigma-54 factor interaction domain-containing protein</fullName>
    </recommendedName>
</protein>
<dbReference type="InterPro" id="IPR025943">
    <property type="entry name" value="Sigma_54_int_dom_ATP-bd_2"/>
</dbReference>
<dbReference type="InterPro" id="IPR058031">
    <property type="entry name" value="AAA_lid_NorR"/>
</dbReference>
<dbReference type="Pfam" id="PF25601">
    <property type="entry name" value="AAA_lid_14"/>
    <property type="match status" value="1"/>
</dbReference>
<keyword evidence="1" id="KW-0547">Nucleotide-binding</keyword>
<accession>A0A381S875</accession>
<dbReference type="SUPFAM" id="SSF52540">
    <property type="entry name" value="P-loop containing nucleoside triphosphate hydrolases"/>
    <property type="match status" value="1"/>
</dbReference>
<keyword evidence="5" id="KW-0804">Transcription</keyword>
<sequence>MIDGDRLQKQSGIIGTSDGIRQVLDMIGQVAPVNISVLITGESGTGKELVAKAIHQSSKRNNDPLVVVNCGAIPEGIIESELFGHKKGSFTGAGEDRKGYFEEANKGTIFLDEIGETPLETQVKLLRVLESGEFMRVGEAKTRKTDVRIIAATNKDLRDLVKKGGFRQDLYFRLKTVTVHVPALRNRVEDIGPFVERFALEFTRSNDILYRGFMPDAVRVLKQYEWPGNVRELKNFVEKILVLEKGERITAEMVQKELTEVLPLDSTYNPALPVVVSKSSDKAEIDLILRQLFMLKQDTEVIQKMLVSGAIPQGDGKESLSGLNPLEQGGISMPEKSMEIMEDGYRFIRDDAIGELSIKELEEEAITRTLRFFNNNRRKTARSLGMSERTLYRKIEEFGLEPKIKRRN</sequence>
<dbReference type="PANTHER" id="PTHR32071">
    <property type="entry name" value="TRANSCRIPTIONAL REGULATORY PROTEIN"/>
    <property type="match status" value="1"/>
</dbReference>
<dbReference type="Pfam" id="PF00158">
    <property type="entry name" value="Sigma54_activat"/>
    <property type="match status" value="1"/>
</dbReference>
<keyword evidence="4" id="KW-0238">DNA-binding</keyword>
<dbReference type="Gene3D" id="1.10.10.60">
    <property type="entry name" value="Homeodomain-like"/>
    <property type="match status" value="1"/>
</dbReference>
<dbReference type="InterPro" id="IPR002197">
    <property type="entry name" value="HTH_Fis"/>
</dbReference>
<dbReference type="Gene3D" id="3.40.50.300">
    <property type="entry name" value="P-loop containing nucleotide triphosphate hydrolases"/>
    <property type="match status" value="1"/>
</dbReference>
<dbReference type="PROSITE" id="PS00676">
    <property type="entry name" value="SIGMA54_INTERACT_2"/>
    <property type="match status" value="1"/>
</dbReference>
<dbReference type="EMBL" id="UINC01002495">
    <property type="protein sequence ID" value="SUZ97293.1"/>
    <property type="molecule type" value="Genomic_DNA"/>
</dbReference>
<dbReference type="AlphaFoldDB" id="A0A381S875"/>
<reference evidence="7" key="1">
    <citation type="submission" date="2018-05" db="EMBL/GenBank/DDBJ databases">
        <authorList>
            <person name="Lanie J.A."/>
            <person name="Ng W.-L."/>
            <person name="Kazmierczak K.M."/>
            <person name="Andrzejewski T.M."/>
            <person name="Davidsen T.M."/>
            <person name="Wayne K.J."/>
            <person name="Tettelin H."/>
            <person name="Glass J.I."/>
            <person name="Rusch D."/>
            <person name="Podicherti R."/>
            <person name="Tsui H.-C.T."/>
            <person name="Winkler M.E."/>
        </authorList>
    </citation>
    <scope>NUCLEOTIDE SEQUENCE</scope>
</reference>
<dbReference type="InterPro" id="IPR025944">
    <property type="entry name" value="Sigma_54_int_dom_CS"/>
</dbReference>
<dbReference type="SMART" id="SM00382">
    <property type="entry name" value="AAA"/>
    <property type="match status" value="1"/>
</dbReference>
<evidence type="ECO:0000256" key="4">
    <source>
        <dbReference type="ARBA" id="ARBA00023125"/>
    </source>
</evidence>